<dbReference type="PANTHER" id="PTHR38731:SF1">
    <property type="entry name" value="FECR PROTEIN DOMAIN-CONTAINING PROTEIN"/>
    <property type="match status" value="1"/>
</dbReference>
<dbReference type="Gene3D" id="2.60.40.10">
    <property type="entry name" value="Immunoglobulins"/>
    <property type="match status" value="2"/>
</dbReference>
<accession>A0A8D5G1C4</accession>
<evidence type="ECO:0000313" key="2">
    <source>
        <dbReference type="EMBL" id="BCM24293.1"/>
    </source>
</evidence>
<organism evidence="2 3">
    <name type="scientific">Methyloradius palustris</name>
    <dbReference type="NCBI Taxonomy" id="2778876"/>
    <lineage>
        <taxon>Bacteria</taxon>
        <taxon>Pseudomonadati</taxon>
        <taxon>Pseudomonadota</taxon>
        <taxon>Betaproteobacteria</taxon>
        <taxon>Nitrosomonadales</taxon>
        <taxon>Methylophilaceae</taxon>
        <taxon>Methyloradius</taxon>
    </lineage>
</organism>
<dbReference type="Pfam" id="PF01476">
    <property type="entry name" value="LysM"/>
    <property type="match status" value="1"/>
</dbReference>
<dbReference type="Pfam" id="PF04773">
    <property type="entry name" value="FecR"/>
    <property type="match status" value="1"/>
</dbReference>
<dbReference type="InterPro" id="IPR036779">
    <property type="entry name" value="LysM_dom_sf"/>
</dbReference>
<gene>
    <name evidence="2" type="ORF">ZMTM_05520</name>
</gene>
<dbReference type="PROSITE" id="PS51782">
    <property type="entry name" value="LYSM"/>
    <property type="match status" value="1"/>
</dbReference>
<sequence length="548" mass="59275">MIEFFLVSLAMNTNYLLSSALFILITGVTPPLYAATDTHKVVKGDTLYQLSKQYLGNSNAWHAFLRVNTIKNPRQLVPGSTLVIPTIDTQLVTIVYVQGDVELLSSEGVAGKALQMEDVLAAGAQVRVGKNSYVSFQFKDGSIARVLSESVIRLSQLPAVNAKLRKNTLLKLDKGVVDISVIPRINKKAPFEVTTPMAAAAVRGTRFGVSVSEQDQTSSDVTHGVVAFSTLTVTKNAKTRSAALHAGEGAAVSADGRLGQVHPLLAAPDVSILPEVISDEGFIHFDVPPLSGASIYRARIAKDSALEQVVQNAEFTTSDIRFSALADGDYTLGLRGVDGEGILGYEATRHFKVKATPAYPFYIKPSLGEVVASDVKFNCTNVAGASSYHLQVATDMAFSTLELDAPNLESCAYDASALKLGEYFWRISSTVVNSDKQTEEGPFSSPSSFVVSDSNLTQLPTTIYWIAEPELSYTLQISKDAQFAEMLDQELLSKPEFGIENLPGGSYFVRLQPKSKEGLTGPVSTVRTFNIKLPEQPATERTWMDKAK</sequence>
<dbReference type="EMBL" id="AP024110">
    <property type="protein sequence ID" value="BCM24293.1"/>
    <property type="molecule type" value="Genomic_DNA"/>
</dbReference>
<protein>
    <recommendedName>
        <fullName evidence="1">LysM domain-containing protein</fullName>
    </recommendedName>
</protein>
<dbReference type="InterPro" id="IPR018392">
    <property type="entry name" value="LysM"/>
</dbReference>
<keyword evidence="3" id="KW-1185">Reference proteome</keyword>
<feature type="domain" description="LysM" evidence="1">
    <location>
        <begin position="37"/>
        <end position="84"/>
    </location>
</feature>
<proteinExistence type="predicted"/>
<dbReference type="CDD" id="cd00118">
    <property type="entry name" value="LysM"/>
    <property type="match status" value="1"/>
</dbReference>
<reference evidence="2" key="1">
    <citation type="journal article" date="2021" name="Arch. Microbiol.">
        <title>Methyloradius palustris gen. nov., sp. nov., a methanol-oxidizing bacterium isolated from snow.</title>
        <authorList>
            <person name="Miyadera T."/>
            <person name="Kojima H."/>
            <person name="Fukui M."/>
        </authorList>
    </citation>
    <scope>NUCLEOTIDE SEQUENCE</scope>
    <source>
        <strain evidence="2">Zm11</strain>
    </source>
</reference>
<dbReference type="PANTHER" id="PTHR38731">
    <property type="entry name" value="LIPL45-RELATED LIPOPROTEIN-RELATED"/>
    <property type="match status" value="1"/>
</dbReference>
<dbReference type="InterPro" id="IPR013783">
    <property type="entry name" value="Ig-like_fold"/>
</dbReference>
<dbReference type="Gene3D" id="2.60.120.1440">
    <property type="match status" value="1"/>
</dbReference>
<dbReference type="Gene3D" id="3.10.350.10">
    <property type="entry name" value="LysM domain"/>
    <property type="match status" value="1"/>
</dbReference>
<name>A0A8D5G1C4_9PROT</name>
<dbReference type="KEGG" id="mpau:ZMTM_05520"/>
<evidence type="ECO:0000259" key="1">
    <source>
        <dbReference type="PROSITE" id="PS51782"/>
    </source>
</evidence>
<dbReference type="Proteomes" id="UP000826722">
    <property type="component" value="Chromosome"/>
</dbReference>
<dbReference type="SUPFAM" id="SSF54106">
    <property type="entry name" value="LysM domain"/>
    <property type="match status" value="1"/>
</dbReference>
<evidence type="ECO:0000313" key="3">
    <source>
        <dbReference type="Proteomes" id="UP000826722"/>
    </source>
</evidence>
<dbReference type="SMART" id="SM00257">
    <property type="entry name" value="LysM"/>
    <property type="match status" value="1"/>
</dbReference>
<dbReference type="AlphaFoldDB" id="A0A8D5G1C4"/>
<dbReference type="InterPro" id="IPR006860">
    <property type="entry name" value="FecR"/>
</dbReference>